<gene>
    <name evidence="4" type="ORF">FJZ00_11675</name>
</gene>
<feature type="region of interest" description="Disordered" evidence="1">
    <location>
        <begin position="39"/>
        <end position="58"/>
    </location>
</feature>
<feature type="region of interest" description="Disordered" evidence="1">
    <location>
        <begin position="302"/>
        <end position="337"/>
    </location>
</feature>
<accession>A0A937X906</accession>
<dbReference type="InterPro" id="IPR018711">
    <property type="entry name" value="NAGPA"/>
</dbReference>
<keyword evidence="2" id="KW-0732">Signal</keyword>
<dbReference type="Pfam" id="PF09992">
    <property type="entry name" value="NAGPA"/>
    <property type="match status" value="1"/>
</dbReference>
<feature type="chain" id="PRO_5037212839" evidence="2">
    <location>
        <begin position="30"/>
        <end position="337"/>
    </location>
</feature>
<organism evidence="4 5">
    <name type="scientific">Candidatus Tanganyikabacteria bacterium</name>
    <dbReference type="NCBI Taxonomy" id="2961651"/>
    <lineage>
        <taxon>Bacteria</taxon>
        <taxon>Bacillati</taxon>
        <taxon>Candidatus Sericytochromatia</taxon>
        <taxon>Candidatus Tanganyikabacteria</taxon>
    </lineage>
</organism>
<dbReference type="PANTHER" id="PTHR40446">
    <property type="entry name" value="N-ACETYLGLUCOSAMINE-1-PHOSPHODIESTER ALPHA-N-ACETYLGLUCOSAMINIDASE"/>
    <property type="match status" value="1"/>
</dbReference>
<dbReference type="EMBL" id="VGJX01000729">
    <property type="protein sequence ID" value="MBM3275806.1"/>
    <property type="molecule type" value="Genomic_DNA"/>
</dbReference>
<proteinExistence type="predicted"/>
<evidence type="ECO:0000256" key="2">
    <source>
        <dbReference type="SAM" id="SignalP"/>
    </source>
</evidence>
<evidence type="ECO:0000313" key="4">
    <source>
        <dbReference type="EMBL" id="MBM3275806.1"/>
    </source>
</evidence>
<comment type="caution">
    <text evidence="4">The sequence shown here is derived from an EMBL/GenBank/DDBJ whole genome shotgun (WGS) entry which is preliminary data.</text>
</comment>
<protein>
    <submittedName>
        <fullName evidence="4">Phosphodiester glycosidase family protein</fullName>
    </submittedName>
</protein>
<evidence type="ECO:0000259" key="3">
    <source>
        <dbReference type="Pfam" id="PF09992"/>
    </source>
</evidence>
<sequence>MSAARPPMYRLVQLTTAATLSMVVGCAMFAPQAKVPADDAGPGIGSTPTLTPEPPPLLPPRLAIKKVPAGKAVMVEDKNIRGQAITVIKIDLRRVEPHFSFAYGTGKPLRKIESFQAMWRRSAPYVVASGTFFGVRNRETMGTIVTGGRIKQSPDWDNRGSALVIDHTGKAQMRTLRLERKPDPRMTRFWLQAGPRLLKDKKVWYHPKVEGFRDPSLFSRARRMCVGIAGNGHTMVFVGFKEYPSLPETAQILKDIGLSDAMNLDGGPSAGLAVGNRVIMAPDSRLTHVLVMKPRLAADSATALPPAAGTSARTSASPTPVAERQAKVRPALLEAAP</sequence>
<name>A0A937X906_9BACT</name>
<dbReference type="Proteomes" id="UP000703893">
    <property type="component" value="Unassembled WGS sequence"/>
</dbReference>
<dbReference type="AlphaFoldDB" id="A0A937X906"/>
<dbReference type="PROSITE" id="PS51257">
    <property type="entry name" value="PROKAR_LIPOPROTEIN"/>
    <property type="match status" value="1"/>
</dbReference>
<feature type="signal peptide" evidence="2">
    <location>
        <begin position="1"/>
        <end position="29"/>
    </location>
</feature>
<keyword evidence="4" id="KW-0326">Glycosidase</keyword>
<dbReference type="PANTHER" id="PTHR40446:SF2">
    <property type="entry name" value="N-ACETYLGLUCOSAMINE-1-PHOSPHODIESTER ALPHA-N-ACETYLGLUCOSAMINIDASE"/>
    <property type="match status" value="1"/>
</dbReference>
<evidence type="ECO:0000256" key="1">
    <source>
        <dbReference type="SAM" id="MobiDB-lite"/>
    </source>
</evidence>
<feature type="domain" description="Phosphodiester glycosidase" evidence="3">
    <location>
        <begin position="126"/>
        <end position="284"/>
    </location>
</feature>
<keyword evidence="4" id="KW-0378">Hydrolase</keyword>
<evidence type="ECO:0000313" key="5">
    <source>
        <dbReference type="Proteomes" id="UP000703893"/>
    </source>
</evidence>
<dbReference type="GO" id="GO:0016798">
    <property type="term" value="F:hydrolase activity, acting on glycosyl bonds"/>
    <property type="evidence" value="ECO:0007669"/>
    <property type="project" value="UniProtKB-KW"/>
</dbReference>
<reference evidence="4 5" key="1">
    <citation type="submission" date="2019-03" db="EMBL/GenBank/DDBJ databases">
        <title>Lake Tanganyika Metagenome-Assembled Genomes (MAGs).</title>
        <authorList>
            <person name="Tran P."/>
        </authorList>
    </citation>
    <scope>NUCLEOTIDE SEQUENCE [LARGE SCALE GENOMIC DNA]</scope>
    <source>
        <strain evidence="4">K_DeepCast_65m_m2_236</strain>
    </source>
</reference>